<dbReference type="Proteomes" id="UP000434475">
    <property type="component" value="Unassembled WGS sequence"/>
</dbReference>
<reference evidence="1 2" key="1">
    <citation type="journal article" date="2019" name="Nat. Med.">
        <title>A library of human gut bacterial isolates paired with longitudinal multiomics data enables mechanistic microbiome research.</title>
        <authorList>
            <person name="Poyet M."/>
            <person name="Groussin M."/>
            <person name="Gibbons S.M."/>
            <person name="Avila-Pacheco J."/>
            <person name="Jiang X."/>
            <person name="Kearney S.M."/>
            <person name="Perrotta A.R."/>
            <person name="Berdy B."/>
            <person name="Zhao S."/>
            <person name="Lieberman T.D."/>
            <person name="Swanson P.K."/>
            <person name="Smith M."/>
            <person name="Roesemann S."/>
            <person name="Alexander J.E."/>
            <person name="Rich S.A."/>
            <person name="Livny J."/>
            <person name="Vlamakis H."/>
            <person name="Clish C."/>
            <person name="Bullock K."/>
            <person name="Deik A."/>
            <person name="Scott J."/>
            <person name="Pierce K.A."/>
            <person name="Xavier R.J."/>
            <person name="Alm E.J."/>
        </authorList>
    </citation>
    <scope>NUCLEOTIDE SEQUENCE [LARGE SCALE GENOMIC DNA]</scope>
    <source>
        <strain evidence="1 2">BIOML-A2</strain>
    </source>
</reference>
<gene>
    <name evidence="1" type="ORF">GKE97_07295</name>
</gene>
<dbReference type="AlphaFoldDB" id="A0A6I2QZP2"/>
<dbReference type="EMBL" id="WKPR01000005">
    <property type="protein sequence ID" value="MSB19321.1"/>
    <property type="molecule type" value="Genomic_DNA"/>
</dbReference>
<sequence>MLAREATKADIQAVCDRLREAKEQRQLDIQINQAIALVNRNHRRKKYDAERLSAGSSSHCSKRFTA</sequence>
<organism evidence="1 2">
    <name type="scientific">Flavonifractor plautii</name>
    <name type="common">Fusobacterium plautii</name>
    <dbReference type="NCBI Taxonomy" id="292800"/>
    <lineage>
        <taxon>Bacteria</taxon>
        <taxon>Bacillati</taxon>
        <taxon>Bacillota</taxon>
        <taxon>Clostridia</taxon>
        <taxon>Eubacteriales</taxon>
        <taxon>Oscillospiraceae</taxon>
        <taxon>Flavonifractor</taxon>
    </lineage>
</organism>
<comment type="caution">
    <text evidence="1">The sequence shown here is derived from an EMBL/GenBank/DDBJ whole genome shotgun (WGS) entry which is preliminary data.</text>
</comment>
<protein>
    <submittedName>
        <fullName evidence="1">Uncharacterized protein</fullName>
    </submittedName>
</protein>
<evidence type="ECO:0000313" key="2">
    <source>
        <dbReference type="Proteomes" id="UP000434475"/>
    </source>
</evidence>
<name>A0A6I2QZP2_FLAPL</name>
<accession>A0A6I2QZP2</accession>
<proteinExistence type="predicted"/>
<evidence type="ECO:0000313" key="1">
    <source>
        <dbReference type="EMBL" id="MSB19321.1"/>
    </source>
</evidence>